<name>A0ABY5GD08_9GAMM</name>
<dbReference type="Pfam" id="PF13689">
    <property type="entry name" value="DUF4154"/>
    <property type="match status" value="1"/>
</dbReference>
<protein>
    <submittedName>
        <fullName evidence="1">YfiR family protein</fullName>
    </submittedName>
</protein>
<gene>
    <name evidence="1" type="ORF">NNL38_09920</name>
</gene>
<dbReference type="EMBL" id="CP101508">
    <property type="protein sequence ID" value="UTV26680.1"/>
    <property type="molecule type" value="Genomic_DNA"/>
</dbReference>
<accession>A0ABY5GD08</accession>
<organism evidence="1 2">
    <name type="scientific">Photobacterium atrarenae</name>
    <dbReference type="NCBI Taxonomy" id="865757"/>
    <lineage>
        <taxon>Bacteria</taxon>
        <taxon>Pseudomonadati</taxon>
        <taxon>Pseudomonadota</taxon>
        <taxon>Gammaproteobacteria</taxon>
        <taxon>Vibrionales</taxon>
        <taxon>Vibrionaceae</taxon>
        <taxon>Photobacterium</taxon>
    </lineage>
</organism>
<dbReference type="InterPro" id="IPR025293">
    <property type="entry name" value="YfiR/HmsC-like"/>
</dbReference>
<reference evidence="1" key="1">
    <citation type="submission" date="2022-07" db="EMBL/GenBank/DDBJ databases">
        <title>Genome sequencing of Photobacterium atrarenae GJH2-4.</title>
        <authorList>
            <person name="Park S.-J."/>
        </authorList>
    </citation>
    <scope>NUCLEOTIDE SEQUENCE</scope>
    <source>
        <strain evidence="1">GJH2-4</strain>
    </source>
</reference>
<sequence length="199" mass="22021">MVRPDRPLRRNPGRGGILSTLLLLIGLSPPVLHAQSAGHVPPPTVASEARIKALYIYYFTNFVRWPNQQHPSRFCTLGNDKVTVTLHLLIERKNQPNKQYDIQALNNLETLSAQCDIVYITADRLTYLSSVPRIKGILTVSDSDVFLHKGGMIELRAFQHRIKPAIALDHVNHSGLTISAHLLRIALLPADVESGGAGE</sequence>
<keyword evidence="2" id="KW-1185">Reference proteome</keyword>
<proteinExistence type="predicted"/>
<evidence type="ECO:0000313" key="1">
    <source>
        <dbReference type="EMBL" id="UTV26680.1"/>
    </source>
</evidence>
<evidence type="ECO:0000313" key="2">
    <source>
        <dbReference type="Proteomes" id="UP001057998"/>
    </source>
</evidence>
<dbReference type="Proteomes" id="UP001057998">
    <property type="component" value="Chromosome 1"/>
</dbReference>
<dbReference type="RefSeq" id="WP_255387890.1">
    <property type="nucleotide sequence ID" value="NZ_CP101508.1"/>
</dbReference>